<keyword evidence="2" id="KW-0862">Zinc</keyword>
<keyword evidence="2" id="KW-0863">Zinc-finger</keyword>
<evidence type="ECO:0000256" key="1">
    <source>
        <dbReference type="ARBA" id="ARBA00022664"/>
    </source>
</evidence>
<keyword evidence="1" id="KW-0507">mRNA processing</keyword>
<dbReference type="EMBL" id="KN822393">
    <property type="protein sequence ID" value="KIM50533.1"/>
    <property type="molecule type" value="Genomic_DNA"/>
</dbReference>
<reference evidence="5" key="2">
    <citation type="submission" date="2015-01" db="EMBL/GenBank/DDBJ databases">
        <title>Evolutionary Origins and Diversification of the Mycorrhizal Mutualists.</title>
        <authorList>
            <consortium name="DOE Joint Genome Institute"/>
            <consortium name="Mycorrhizal Genomics Consortium"/>
            <person name="Kohler A."/>
            <person name="Kuo A."/>
            <person name="Nagy L.G."/>
            <person name="Floudas D."/>
            <person name="Copeland A."/>
            <person name="Barry K.W."/>
            <person name="Cichocki N."/>
            <person name="Veneault-Fourrey C."/>
            <person name="LaButti K."/>
            <person name="Lindquist E.A."/>
            <person name="Lipzen A."/>
            <person name="Lundell T."/>
            <person name="Morin E."/>
            <person name="Murat C."/>
            <person name="Riley R."/>
            <person name="Ohm R."/>
            <person name="Sun H."/>
            <person name="Tunlid A."/>
            <person name="Henrissat B."/>
            <person name="Grigoriev I.V."/>
            <person name="Hibbett D.S."/>
            <person name="Martin F."/>
        </authorList>
    </citation>
    <scope>NUCLEOTIDE SEQUENCE [LARGE SCALE GENOMIC DNA]</scope>
    <source>
        <strain evidence="5">Foug A</strain>
    </source>
</reference>
<protein>
    <recommendedName>
        <fullName evidence="3">CCHC-type domain-containing protein</fullName>
    </recommendedName>
</protein>
<dbReference type="AlphaFoldDB" id="A0A0C2YLC7"/>
<dbReference type="Proteomes" id="UP000053989">
    <property type="component" value="Unassembled WGS sequence"/>
</dbReference>
<name>A0A0C2YLC7_9AGAM</name>
<sequence>QLADWAAKHGAFTRITEDTPYPLKPGTAMICSGECFRCGMHGHSSFKCPTEDHDESRL</sequence>
<evidence type="ECO:0000313" key="5">
    <source>
        <dbReference type="Proteomes" id="UP000053989"/>
    </source>
</evidence>
<evidence type="ECO:0000256" key="2">
    <source>
        <dbReference type="PROSITE-ProRule" id="PRU00047"/>
    </source>
</evidence>
<accession>A0A0C2YLC7</accession>
<dbReference type="GO" id="GO:0003676">
    <property type="term" value="F:nucleic acid binding"/>
    <property type="evidence" value="ECO:0007669"/>
    <property type="project" value="InterPro"/>
</dbReference>
<dbReference type="InterPro" id="IPR036875">
    <property type="entry name" value="Znf_CCHC_sf"/>
</dbReference>
<dbReference type="InterPro" id="IPR001878">
    <property type="entry name" value="Znf_CCHC"/>
</dbReference>
<gene>
    <name evidence="4" type="ORF">SCLCIDRAFT_61037</name>
</gene>
<dbReference type="InParanoid" id="A0A0C2YLC7"/>
<feature type="domain" description="CCHC-type" evidence="3">
    <location>
        <begin position="35"/>
        <end position="49"/>
    </location>
</feature>
<keyword evidence="5" id="KW-1185">Reference proteome</keyword>
<organism evidence="4 5">
    <name type="scientific">Scleroderma citrinum Foug A</name>
    <dbReference type="NCBI Taxonomy" id="1036808"/>
    <lineage>
        <taxon>Eukaryota</taxon>
        <taxon>Fungi</taxon>
        <taxon>Dikarya</taxon>
        <taxon>Basidiomycota</taxon>
        <taxon>Agaricomycotina</taxon>
        <taxon>Agaricomycetes</taxon>
        <taxon>Agaricomycetidae</taxon>
        <taxon>Boletales</taxon>
        <taxon>Sclerodermatineae</taxon>
        <taxon>Sclerodermataceae</taxon>
        <taxon>Scleroderma</taxon>
    </lineage>
</organism>
<keyword evidence="2" id="KW-0479">Metal-binding</keyword>
<dbReference type="PROSITE" id="PS50158">
    <property type="entry name" value="ZF_CCHC"/>
    <property type="match status" value="1"/>
</dbReference>
<reference evidence="4 5" key="1">
    <citation type="submission" date="2014-04" db="EMBL/GenBank/DDBJ databases">
        <authorList>
            <consortium name="DOE Joint Genome Institute"/>
            <person name="Kuo A."/>
            <person name="Kohler A."/>
            <person name="Nagy L.G."/>
            <person name="Floudas D."/>
            <person name="Copeland A."/>
            <person name="Barry K.W."/>
            <person name="Cichocki N."/>
            <person name="Veneault-Fourrey C."/>
            <person name="LaButti K."/>
            <person name="Lindquist E.A."/>
            <person name="Lipzen A."/>
            <person name="Lundell T."/>
            <person name="Morin E."/>
            <person name="Murat C."/>
            <person name="Sun H."/>
            <person name="Tunlid A."/>
            <person name="Henrissat B."/>
            <person name="Grigoriev I.V."/>
            <person name="Hibbett D.S."/>
            <person name="Martin F."/>
            <person name="Nordberg H.P."/>
            <person name="Cantor M.N."/>
            <person name="Hua S.X."/>
        </authorList>
    </citation>
    <scope>NUCLEOTIDE SEQUENCE [LARGE SCALE GENOMIC DNA]</scope>
    <source>
        <strain evidence="4 5">Foug A</strain>
    </source>
</reference>
<feature type="non-terminal residue" evidence="4">
    <location>
        <position position="58"/>
    </location>
</feature>
<dbReference type="OrthoDB" id="3260975at2759"/>
<dbReference type="SUPFAM" id="SSF57756">
    <property type="entry name" value="Retrovirus zinc finger-like domains"/>
    <property type="match status" value="1"/>
</dbReference>
<feature type="non-terminal residue" evidence="4">
    <location>
        <position position="1"/>
    </location>
</feature>
<dbReference type="GO" id="GO:0008270">
    <property type="term" value="F:zinc ion binding"/>
    <property type="evidence" value="ECO:0007669"/>
    <property type="project" value="UniProtKB-KW"/>
</dbReference>
<dbReference type="GO" id="GO:0006397">
    <property type="term" value="P:mRNA processing"/>
    <property type="evidence" value="ECO:0007669"/>
    <property type="project" value="UniProtKB-KW"/>
</dbReference>
<evidence type="ECO:0000313" key="4">
    <source>
        <dbReference type="EMBL" id="KIM50533.1"/>
    </source>
</evidence>
<proteinExistence type="predicted"/>
<evidence type="ECO:0000259" key="3">
    <source>
        <dbReference type="PROSITE" id="PS50158"/>
    </source>
</evidence>
<dbReference type="HOGENOM" id="CLU_208800_0_0_1"/>